<name>A0ABV8B634_9BACI</name>
<gene>
    <name evidence="1" type="ORF">ACFOU2_19970</name>
</gene>
<dbReference type="EMBL" id="JBHRZT010000072">
    <property type="protein sequence ID" value="MFC3885623.1"/>
    <property type="molecule type" value="Genomic_DNA"/>
</dbReference>
<reference evidence="2" key="1">
    <citation type="journal article" date="2019" name="Int. J. Syst. Evol. Microbiol.">
        <title>The Global Catalogue of Microorganisms (GCM) 10K type strain sequencing project: providing services to taxonomists for standard genome sequencing and annotation.</title>
        <authorList>
            <consortium name="The Broad Institute Genomics Platform"/>
            <consortium name="The Broad Institute Genome Sequencing Center for Infectious Disease"/>
            <person name="Wu L."/>
            <person name="Ma J."/>
        </authorList>
    </citation>
    <scope>NUCLEOTIDE SEQUENCE [LARGE SCALE GENOMIC DNA]</scope>
    <source>
        <strain evidence="2">CCUG 61889</strain>
    </source>
</reference>
<proteinExistence type="predicted"/>
<sequence>MDANSHYWHVVSGGNSEGEIKSFDYKGKDYRYLGEDIGTMEKLFTFLTEVYTLEAAQSLIQMLQIVEVNGKTAQPNADGGSLVEWGQAAIKLVNETETAKIYQITVPIGDSGDIEEFQVKIRFVRDQGWRVHQLQS</sequence>
<comment type="caution">
    <text evidence="1">The sequence shown here is derived from an EMBL/GenBank/DDBJ whole genome shotgun (WGS) entry which is preliminary data.</text>
</comment>
<organism evidence="1 2">
    <name type="scientific">Bacillus songklensis</name>
    <dbReference type="NCBI Taxonomy" id="1069116"/>
    <lineage>
        <taxon>Bacteria</taxon>
        <taxon>Bacillati</taxon>
        <taxon>Bacillota</taxon>
        <taxon>Bacilli</taxon>
        <taxon>Bacillales</taxon>
        <taxon>Bacillaceae</taxon>
        <taxon>Bacillus</taxon>
    </lineage>
</organism>
<evidence type="ECO:0000313" key="1">
    <source>
        <dbReference type="EMBL" id="MFC3885623.1"/>
    </source>
</evidence>
<protein>
    <submittedName>
        <fullName evidence="1">DL-endopeptidase inhibitor IseA family protein</fullName>
    </submittedName>
</protein>
<evidence type="ECO:0000313" key="2">
    <source>
        <dbReference type="Proteomes" id="UP001595752"/>
    </source>
</evidence>
<dbReference type="Gene3D" id="3.10.450.420">
    <property type="match status" value="1"/>
</dbReference>
<dbReference type="InterPro" id="IPR031841">
    <property type="entry name" value="Endopep_inhib"/>
</dbReference>
<dbReference type="InterPro" id="IPR053749">
    <property type="entry name" value="TA_system-associated_sf"/>
</dbReference>
<dbReference type="Pfam" id="PF16800">
    <property type="entry name" value="Endopep_inhib"/>
    <property type="match status" value="1"/>
</dbReference>
<accession>A0ABV8B634</accession>
<dbReference type="Proteomes" id="UP001595752">
    <property type="component" value="Unassembled WGS sequence"/>
</dbReference>
<keyword evidence="2" id="KW-1185">Reference proteome</keyword>